<sequence length="654" mass="72861">MPISFGNSNCLLDPPRLVMDGVSLKVAKTIRYLGVEWDSNLSFTPHLSLTKERVGTLKNNIATTGKSMFHKHPELLKDIYRGAIERVALYGVGDWGHRTKLKSFCDRLRQIQRECGLVLTKSYRTVSTETTQILAGVVPLDLVAKAEWCHFQICRLKLPAQDLLGNEVNANNFDFPIEVNLLHPVDRMSLGSGSRLPCGDGLEIFTDGSHISILYRLDGEATRPSDKAETGFLLSGNKIKELEDQISIGEAKIKDLEKQFSNISDKDVTLVSIEDKLQKLVDDYSRNQTRIQEFIDCIPEGDPSERSLKTDKKGWLSSIPSKTRISKHLEALGETGGGPVEIVKSFKNELESRNITTLPDALNARSSATLPIHANGLEYTVQDVGVNMILEDSYNENQTRVKNVLDNLDSDSPDSLSRSSAKRPRDDSPVLVIDTEEGTNAKSYKDVLVAAAPELDLPKPTDLVIPGANRLIVKLNNHENLEKCKMMIEGDPNLGKLAQAKISKHKKHRLIMFGIPDSITDEVFKREVDALEETIGSSIEIVKSFKNGKVITDTKNYIIDVDAQRFGHAAHNCRHDPACAGPHDTRQYTSAVVKCVNCLGNVDKKGQVWYDCKHHADSRECDTFLDYKRNILIQNDTSPNRVSAIKLVQINLNN</sequence>
<evidence type="ECO:0000313" key="3">
    <source>
        <dbReference type="Proteomes" id="UP000827092"/>
    </source>
</evidence>
<name>A0AAV6TW01_9ARAC</name>
<protein>
    <submittedName>
        <fullName evidence="2">Uncharacterized protein</fullName>
    </submittedName>
</protein>
<accession>A0AAV6TW01</accession>
<evidence type="ECO:0000313" key="2">
    <source>
        <dbReference type="EMBL" id="KAG8176137.1"/>
    </source>
</evidence>
<proteinExistence type="predicted"/>
<dbReference type="AlphaFoldDB" id="A0AAV6TW01"/>
<dbReference type="Proteomes" id="UP000827092">
    <property type="component" value="Unassembled WGS sequence"/>
</dbReference>
<comment type="caution">
    <text evidence="2">The sequence shown here is derived from an EMBL/GenBank/DDBJ whole genome shotgun (WGS) entry which is preliminary data.</text>
</comment>
<organism evidence="2 3">
    <name type="scientific">Oedothorax gibbosus</name>
    <dbReference type="NCBI Taxonomy" id="931172"/>
    <lineage>
        <taxon>Eukaryota</taxon>
        <taxon>Metazoa</taxon>
        <taxon>Ecdysozoa</taxon>
        <taxon>Arthropoda</taxon>
        <taxon>Chelicerata</taxon>
        <taxon>Arachnida</taxon>
        <taxon>Araneae</taxon>
        <taxon>Araneomorphae</taxon>
        <taxon>Entelegynae</taxon>
        <taxon>Araneoidea</taxon>
        <taxon>Linyphiidae</taxon>
        <taxon>Erigoninae</taxon>
        <taxon>Oedothorax</taxon>
    </lineage>
</organism>
<keyword evidence="3" id="KW-1185">Reference proteome</keyword>
<reference evidence="2 3" key="1">
    <citation type="journal article" date="2022" name="Nat. Ecol. Evol.">
        <title>A masculinizing supergene underlies an exaggerated male reproductive morph in a spider.</title>
        <authorList>
            <person name="Hendrickx F."/>
            <person name="De Corte Z."/>
            <person name="Sonet G."/>
            <person name="Van Belleghem S.M."/>
            <person name="Kostlbacher S."/>
            <person name="Vangestel C."/>
        </authorList>
    </citation>
    <scope>NUCLEOTIDE SEQUENCE [LARGE SCALE GENOMIC DNA]</scope>
    <source>
        <strain evidence="2">W744_W776</strain>
    </source>
</reference>
<gene>
    <name evidence="2" type="ORF">JTE90_012390</name>
</gene>
<feature type="region of interest" description="Disordered" evidence="1">
    <location>
        <begin position="405"/>
        <end position="429"/>
    </location>
</feature>
<evidence type="ECO:0000256" key="1">
    <source>
        <dbReference type="SAM" id="MobiDB-lite"/>
    </source>
</evidence>
<dbReference type="EMBL" id="JAFNEN010000916">
    <property type="protein sequence ID" value="KAG8176137.1"/>
    <property type="molecule type" value="Genomic_DNA"/>
</dbReference>